<protein>
    <submittedName>
        <fullName evidence="2">DUF1351 domain-containing protein</fullName>
    </submittedName>
</protein>
<dbReference type="Pfam" id="PF07083">
    <property type="entry name" value="DUF1351"/>
    <property type="match status" value="1"/>
</dbReference>
<reference evidence="2" key="1">
    <citation type="journal article" date="2018" name="Int. J. Syst. Evol. Microbiol.">
        <title>Carboxylicivirga sediminis sp. nov., isolated from coastal sediment.</title>
        <authorList>
            <person name="Wang F.Q."/>
            <person name="Ren L.H."/>
            <person name="Zou R.J."/>
            <person name="Sun Y.Z."/>
            <person name="Liu X.J."/>
            <person name="Jiang F."/>
            <person name="Liu L.J."/>
        </authorList>
    </citation>
    <scope>NUCLEOTIDE SEQUENCE</scope>
    <source>
        <strain evidence="2">JR1</strain>
    </source>
</reference>
<name>A0A941IVZ1_9BACT</name>
<keyword evidence="1" id="KW-0175">Coiled coil</keyword>
<evidence type="ECO:0000256" key="1">
    <source>
        <dbReference type="SAM" id="Coils"/>
    </source>
</evidence>
<dbReference type="Proteomes" id="UP000679220">
    <property type="component" value="Unassembled WGS sequence"/>
</dbReference>
<feature type="coiled-coil region" evidence="1">
    <location>
        <begin position="40"/>
        <end position="74"/>
    </location>
</feature>
<comment type="caution">
    <text evidence="2">The sequence shown here is derived from an EMBL/GenBank/DDBJ whole genome shotgun (WGS) entry which is preliminary data.</text>
</comment>
<dbReference type="AlphaFoldDB" id="A0A941IVZ1"/>
<dbReference type="InterPro" id="IPR009785">
    <property type="entry name" value="Prophage_Lj928_Orf309"/>
</dbReference>
<dbReference type="RefSeq" id="WP_212189347.1">
    <property type="nucleotide sequence ID" value="NZ_JAGTAR010000009.1"/>
</dbReference>
<keyword evidence="3" id="KW-1185">Reference proteome</keyword>
<sequence length="346" mass="39759">MEEVKSLEIKLSQAPVIHHALNEIGANVTKRLVDLNIDNLVATEDTVKSLKTLRADLNNELKSFEEQRKAVKGAIAEPYERFNEVYKNEVSTKYAEAIAKLKGKIESVEITLKDEKKQKVEAYFNELCVASEIDFLTFEDAKININLSTSLKKYKDECNAFIQKVVDDIILIEAHDFSVEIMTEYKRTLNASKAITEIVNRKQREKEETLRQQQLRTEKRKTKLLSVAMVYHDLTKTYNWVQDEENVFITLSDVENISDDEFLSRFVELEAKIKAAIDAKKTEEAPKVEKVVEKETLKAPSVEAPQQQTAQPEMLEAKFTVKGTMTQLKALAQYMRDNNIEFQTIK</sequence>
<proteinExistence type="predicted"/>
<dbReference type="EMBL" id="JAGTAR010000009">
    <property type="protein sequence ID" value="MBR8535441.1"/>
    <property type="molecule type" value="Genomic_DNA"/>
</dbReference>
<evidence type="ECO:0000313" key="2">
    <source>
        <dbReference type="EMBL" id="MBR8535441.1"/>
    </source>
</evidence>
<organism evidence="2 3">
    <name type="scientific">Carboxylicivirga sediminis</name>
    <dbReference type="NCBI Taxonomy" id="2006564"/>
    <lineage>
        <taxon>Bacteria</taxon>
        <taxon>Pseudomonadati</taxon>
        <taxon>Bacteroidota</taxon>
        <taxon>Bacteroidia</taxon>
        <taxon>Marinilabiliales</taxon>
        <taxon>Marinilabiliaceae</taxon>
        <taxon>Carboxylicivirga</taxon>
    </lineage>
</organism>
<gene>
    <name evidence="2" type="ORF">KDU71_07710</name>
</gene>
<evidence type="ECO:0000313" key="3">
    <source>
        <dbReference type="Proteomes" id="UP000679220"/>
    </source>
</evidence>
<accession>A0A941IVZ1</accession>
<reference evidence="2" key="2">
    <citation type="submission" date="2021-04" db="EMBL/GenBank/DDBJ databases">
        <authorList>
            <person name="Zhang T."/>
            <person name="Zhang Y."/>
            <person name="Lu D."/>
            <person name="Zuo D."/>
            <person name="Du Z."/>
        </authorList>
    </citation>
    <scope>NUCLEOTIDE SEQUENCE</scope>
    <source>
        <strain evidence="2">JR1</strain>
    </source>
</reference>